<dbReference type="AlphaFoldDB" id="A0A411WRM4"/>
<accession>A0A411WRM4</accession>
<gene>
    <name evidence="2" type="ORF">EYF70_00060</name>
    <name evidence="1" type="ORF">GCM10007387_28110</name>
</gene>
<evidence type="ECO:0000313" key="2">
    <source>
        <dbReference type="EMBL" id="QBH99402.1"/>
    </source>
</evidence>
<sequence>MSTAIITTTATAGSLDSTGRIVMNWLRGLLRTTPAALAEVQGSKSKPDAELPSYYKVGVRMSLLRWADELEAEAPHEAAKLRARAAAI</sequence>
<proteinExistence type="predicted"/>
<dbReference type="EMBL" id="CP036401">
    <property type="protein sequence ID" value="QBH99402.1"/>
    <property type="molecule type" value="Genomic_DNA"/>
</dbReference>
<name>A0A411WRM4_9BURK</name>
<evidence type="ECO:0000313" key="1">
    <source>
        <dbReference type="EMBL" id="GGY44551.1"/>
    </source>
</evidence>
<dbReference type="Proteomes" id="UP000292307">
    <property type="component" value="Chromosome"/>
</dbReference>
<reference evidence="2 3" key="2">
    <citation type="submission" date="2019-02" db="EMBL/GenBank/DDBJ databases">
        <title>Draft Genome Sequences of Six Type Strains of the Genus Massilia.</title>
        <authorList>
            <person name="Miess H."/>
            <person name="Frediansyhah A."/>
            <person name="Gross H."/>
        </authorList>
    </citation>
    <scope>NUCLEOTIDE SEQUENCE [LARGE SCALE GENOMIC DNA]</scope>
    <source>
        <strain evidence="2 3">DSM 17472</strain>
    </source>
</reference>
<evidence type="ECO:0000313" key="3">
    <source>
        <dbReference type="Proteomes" id="UP000292307"/>
    </source>
</evidence>
<dbReference type="EMBL" id="BMWV01000006">
    <property type="protein sequence ID" value="GGY44551.1"/>
    <property type="molecule type" value="Genomic_DNA"/>
</dbReference>
<dbReference type="RefSeq" id="WP_131143559.1">
    <property type="nucleotide sequence ID" value="NZ_BMWV01000006.1"/>
</dbReference>
<evidence type="ECO:0000313" key="4">
    <source>
        <dbReference type="Proteomes" id="UP000628442"/>
    </source>
</evidence>
<protein>
    <submittedName>
        <fullName evidence="1">Uncharacterized protein</fullName>
    </submittedName>
</protein>
<reference evidence="1" key="3">
    <citation type="submission" date="2022-12" db="EMBL/GenBank/DDBJ databases">
        <authorList>
            <person name="Sun Q."/>
            <person name="Kim S."/>
        </authorList>
    </citation>
    <scope>NUCLEOTIDE SEQUENCE</scope>
    <source>
        <strain evidence="1">KCTC 12343</strain>
    </source>
</reference>
<dbReference type="OrthoDB" id="8759672at2"/>
<dbReference type="Proteomes" id="UP000628442">
    <property type="component" value="Unassembled WGS sequence"/>
</dbReference>
<organism evidence="1 4">
    <name type="scientific">Pseudoduganella albidiflava</name>
    <dbReference type="NCBI Taxonomy" id="321983"/>
    <lineage>
        <taxon>Bacteria</taxon>
        <taxon>Pseudomonadati</taxon>
        <taxon>Pseudomonadota</taxon>
        <taxon>Betaproteobacteria</taxon>
        <taxon>Burkholderiales</taxon>
        <taxon>Oxalobacteraceae</taxon>
        <taxon>Telluria group</taxon>
        <taxon>Pseudoduganella</taxon>
    </lineage>
</organism>
<keyword evidence="3" id="KW-1185">Reference proteome</keyword>
<reference evidence="1" key="1">
    <citation type="journal article" date="2014" name="Int. J. Syst. Evol. Microbiol.">
        <title>Complete genome sequence of Corynebacterium casei LMG S-19264T (=DSM 44701T), isolated from a smear-ripened cheese.</title>
        <authorList>
            <consortium name="US DOE Joint Genome Institute (JGI-PGF)"/>
            <person name="Walter F."/>
            <person name="Albersmeier A."/>
            <person name="Kalinowski J."/>
            <person name="Ruckert C."/>
        </authorList>
    </citation>
    <scope>NUCLEOTIDE SEQUENCE</scope>
    <source>
        <strain evidence="1">KCTC 12343</strain>
    </source>
</reference>